<dbReference type="RefSeq" id="WP_301142649.1">
    <property type="nucleotide sequence ID" value="NZ_JAUHQA010000001.1"/>
</dbReference>
<evidence type="ECO:0000259" key="1">
    <source>
        <dbReference type="Pfam" id="PF12697"/>
    </source>
</evidence>
<dbReference type="InterPro" id="IPR029058">
    <property type="entry name" value="AB_hydrolase_fold"/>
</dbReference>
<dbReference type="Gene3D" id="3.40.50.1820">
    <property type="entry name" value="alpha/beta hydrolase"/>
    <property type="match status" value="1"/>
</dbReference>
<dbReference type="InterPro" id="IPR050228">
    <property type="entry name" value="Carboxylesterase_BioH"/>
</dbReference>
<dbReference type="Proteomes" id="UP001172708">
    <property type="component" value="Unassembled WGS sequence"/>
</dbReference>
<comment type="caution">
    <text evidence="2">The sequence shown here is derived from an EMBL/GenBank/DDBJ whole genome shotgun (WGS) entry which is preliminary data.</text>
</comment>
<dbReference type="PANTHER" id="PTHR43194:SF5">
    <property type="entry name" value="PIMELOYL-[ACYL-CARRIER PROTEIN] METHYL ESTER ESTERASE"/>
    <property type="match status" value="1"/>
</dbReference>
<sequence>MSLIPDAAPIVLLNAFPLDRQQWEPLITVLGDRVRGDLITFDMPGIGEMPLTDEDPGLDLIADAAVLAMREATGADAAVWIGCSMGGYVALAVAQRWPDAVAGLGLICTKATADGDEARAKREQVALAAEGANGHPDPHAAAESMVGMEGAGRDELVEWVAANVALQRGDGIAWGQRAMAARPDRTEVLRAVDAPVVAVIGGADGIVDRADADAMAAAAGVEPVVLDGVGHLAALEAPAATADALEPLLRA</sequence>
<dbReference type="EMBL" id="JAUHQA010000001">
    <property type="protein sequence ID" value="MDN4481128.1"/>
    <property type="molecule type" value="Genomic_DNA"/>
</dbReference>
<dbReference type="Pfam" id="PF12697">
    <property type="entry name" value="Abhydrolase_6"/>
    <property type="match status" value="1"/>
</dbReference>
<protein>
    <submittedName>
        <fullName evidence="2">Alpha/beta hydrolase</fullName>
    </submittedName>
</protein>
<accession>A0ABT8GI65</accession>
<gene>
    <name evidence="2" type="ORF">QQX02_09360</name>
</gene>
<dbReference type="GO" id="GO:0016787">
    <property type="term" value="F:hydrolase activity"/>
    <property type="evidence" value="ECO:0007669"/>
    <property type="project" value="UniProtKB-KW"/>
</dbReference>
<dbReference type="SUPFAM" id="SSF53474">
    <property type="entry name" value="alpha/beta-Hydrolases"/>
    <property type="match status" value="1"/>
</dbReference>
<dbReference type="PANTHER" id="PTHR43194">
    <property type="entry name" value="HYDROLASE ALPHA/BETA FOLD FAMILY"/>
    <property type="match status" value="1"/>
</dbReference>
<name>A0ABT8GI65_9MICO</name>
<reference evidence="2" key="1">
    <citation type="submission" date="2023-06" db="EMBL/GenBank/DDBJ databases">
        <title>Egi l300058.</title>
        <authorList>
            <person name="Gao L."/>
            <person name="Fang B.-Z."/>
            <person name="Li W.-J."/>
        </authorList>
    </citation>
    <scope>NUCLEOTIDE SEQUENCE</scope>
    <source>
        <strain evidence="2">EGI L300058</strain>
    </source>
</reference>
<organism evidence="2 3">
    <name type="scientific">Demequina muriae</name>
    <dbReference type="NCBI Taxonomy" id="3051664"/>
    <lineage>
        <taxon>Bacteria</taxon>
        <taxon>Bacillati</taxon>
        <taxon>Actinomycetota</taxon>
        <taxon>Actinomycetes</taxon>
        <taxon>Micrococcales</taxon>
        <taxon>Demequinaceae</taxon>
        <taxon>Demequina</taxon>
    </lineage>
</organism>
<feature type="domain" description="AB hydrolase-1" evidence="1">
    <location>
        <begin position="10"/>
        <end position="244"/>
    </location>
</feature>
<keyword evidence="3" id="KW-1185">Reference proteome</keyword>
<dbReference type="InterPro" id="IPR000073">
    <property type="entry name" value="AB_hydrolase_1"/>
</dbReference>
<evidence type="ECO:0000313" key="2">
    <source>
        <dbReference type="EMBL" id="MDN4481128.1"/>
    </source>
</evidence>
<keyword evidence="2" id="KW-0378">Hydrolase</keyword>
<evidence type="ECO:0000313" key="3">
    <source>
        <dbReference type="Proteomes" id="UP001172708"/>
    </source>
</evidence>
<proteinExistence type="predicted"/>